<dbReference type="HAMAP" id="MF_00267">
    <property type="entry name" value="MinC"/>
    <property type="match status" value="1"/>
</dbReference>
<dbReference type="InterPro" id="IPR036145">
    <property type="entry name" value="MinC_C_sf"/>
</dbReference>
<dbReference type="InterPro" id="IPR016098">
    <property type="entry name" value="CAP/MinC_C"/>
</dbReference>
<dbReference type="PANTHER" id="PTHR34108">
    <property type="entry name" value="SEPTUM SITE-DETERMINING PROTEIN MINC"/>
    <property type="match status" value="1"/>
</dbReference>
<comment type="caution">
    <text evidence="9">The sequence shown here is derived from an EMBL/GenBank/DDBJ whole genome shotgun (WGS) entry which is preliminary data.</text>
</comment>
<evidence type="ECO:0000259" key="8">
    <source>
        <dbReference type="Pfam" id="PF05209"/>
    </source>
</evidence>
<proteinExistence type="inferred from homology"/>
<dbReference type="Gene3D" id="3.30.70.260">
    <property type="match status" value="1"/>
</dbReference>
<dbReference type="GO" id="GO:0051302">
    <property type="term" value="P:regulation of cell division"/>
    <property type="evidence" value="ECO:0007669"/>
    <property type="project" value="InterPro"/>
</dbReference>
<comment type="similarity">
    <text evidence="1 6">Belongs to the MinC family.</text>
</comment>
<evidence type="ECO:0000259" key="7">
    <source>
        <dbReference type="Pfam" id="PF03775"/>
    </source>
</evidence>
<evidence type="ECO:0000313" key="9">
    <source>
        <dbReference type="EMBL" id="MCY0964226.1"/>
    </source>
</evidence>
<dbReference type="InterPro" id="IPR005526">
    <property type="entry name" value="Septum_form_inhib_MinC_C"/>
</dbReference>
<dbReference type="InterPro" id="IPR007874">
    <property type="entry name" value="MinC_N"/>
</dbReference>
<protein>
    <recommendedName>
        <fullName evidence="6">Probable septum site-determining protein MinC</fullName>
    </recommendedName>
</protein>
<gene>
    <name evidence="6 9" type="primary">minC</name>
    <name evidence="9" type="ORF">OUO13_03435</name>
</gene>
<keyword evidence="3 6" id="KW-0717">Septation</keyword>
<dbReference type="InterPro" id="IPR013033">
    <property type="entry name" value="MinC"/>
</dbReference>
<sequence length="221" mass="23717">MKSAAIVMKTGLVPLTTISLRTSSAETLNQELEQRRKEAPALFAGLPCLLDLDGLDPQEARLESLVGLLRQNGLAPVGVRNLHESWQSQCRDLQLADFGQASSRDADTDNTPPPRSVRVYQGNVRSGQQVFWDGDLIIHGMVSAGAEVLAGGDIQIMGALRGRALAGIKGDLQAIVSCLQFDAELVAIAGQYQLFDGQHECKGQAVVIQLQDDQLTLNGDA</sequence>
<evidence type="ECO:0000256" key="2">
    <source>
        <dbReference type="ARBA" id="ARBA00022618"/>
    </source>
</evidence>
<evidence type="ECO:0000256" key="5">
    <source>
        <dbReference type="ARBA" id="ARBA00025606"/>
    </source>
</evidence>
<keyword evidence="10" id="KW-1185">Reference proteome</keyword>
<accession>A0A9X3EBQ2</accession>
<dbReference type="Gene3D" id="2.160.20.70">
    <property type="match status" value="1"/>
</dbReference>
<evidence type="ECO:0000256" key="6">
    <source>
        <dbReference type="HAMAP-Rule" id="MF_00267"/>
    </source>
</evidence>
<dbReference type="Proteomes" id="UP001150830">
    <property type="component" value="Unassembled WGS sequence"/>
</dbReference>
<evidence type="ECO:0000256" key="3">
    <source>
        <dbReference type="ARBA" id="ARBA00023210"/>
    </source>
</evidence>
<name>A0A9X3EBQ2_9GAMM</name>
<dbReference type="SUPFAM" id="SSF63848">
    <property type="entry name" value="Cell-division inhibitor MinC, C-terminal domain"/>
    <property type="match status" value="1"/>
</dbReference>
<dbReference type="PANTHER" id="PTHR34108:SF1">
    <property type="entry name" value="SEPTUM SITE-DETERMINING PROTEIN MINC"/>
    <property type="match status" value="1"/>
</dbReference>
<reference evidence="9" key="1">
    <citation type="submission" date="2022-11" db="EMBL/GenBank/DDBJ databases">
        <title>Parathalassolutuus dongxingensis gen. nov., sp. nov., a novel member of family Oceanospirillaceae isolated from a coastal shrimp pond in Guangxi, China.</title>
        <authorList>
            <person name="Chen H."/>
        </authorList>
    </citation>
    <scope>NUCLEOTIDE SEQUENCE</scope>
    <source>
        <strain evidence="9">G-43</strain>
    </source>
</reference>
<evidence type="ECO:0000256" key="4">
    <source>
        <dbReference type="ARBA" id="ARBA00023306"/>
    </source>
</evidence>
<dbReference type="NCBIfam" id="TIGR01222">
    <property type="entry name" value="minC"/>
    <property type="match status" value="1"/>
</dbReference>
<dbReference type="GO" id="GO:1901891">
    <property type="term" value="P:regulation of cell septum assembly"/>
    <property type="evidence" value="ECO:0007669"/>
    <property type="project" value="InterPro"/>
</dbReference>
<comment type="subunit">
    <text evidence="6">Interacts with MinD and FtsZ.</text>
</comment>
<dbReference type="GO" id="GO:0000902">
    <property type="term" value="P:cell morphogenesis"/>
    <property type="evidence" value="ECO:0007669"/>
    <property type="project" value="InterPro"/>
</dbReference>
<dbReference type="RefSeq" id="WP_283172444.1">
    <property type="nucleotide sequence ID" value="NZ_JAPNOA010000016.1"/>
</dbReference>
<dbReference type="Pfam" id="PF03775">
    <property type="entry name" value="MinC_C"/>
    <property type="match status" value="1"/>
</dbReference>
<keyword evidence="4 6" id="KW-0131">Cell cycle</keyword>
<feature type="domain" description="Septum formation inhibitor MinC C-terminal" evidence="7">
    <location>
        <begin position="119"/>
        <end position="217"/>
    </location>
</feature>
<organism evidence="9 10">
    <name type="scientific">Parathalassolituus penaei</name>
    <dbReference type="NCBI Taxonomy" id="2997323"/>
    <lineage>
        <taxon>Bacteria</taxon>
        <taxon>Pseudomonadati</taxon>
        <taxon>Pseudomonadota</taxon>
        <taxon>Gammaproteobacteria</taxon>
        <taxon>Oceanospirillales</taxon>
        <taxon>Oceanospirillaceae</taxon>
        <taxon>Parathalassolituus</taxon>
    </lineage>
</organism>
<keyword evidence="2 6" id="KW-0132">Cell division</keyword>
<evidence type="ECO:0000313" key="10">
    <source>
        <dbReference type="Proteomes" id="UP001150830"/>
    </source>
</evidence>
<dbReference type="GO" id="GO:0000917">
    <property type="term" value="P:division septum assembly"/>
    <property type="evidence" value="ECO:0007669"/>
    <property type="project" value="UniProtKB-KW"/>
</dbReference>
<comment type="function">
    <text evidence="5 6">Cell division inhibitor that blocks the formation of polar Z ring septums. Rapidly oscillates between the poles of the cell to destabilize FtsZ filaments that have formed before they mature into polar Z rings. Prevents FtsZ polymerization.</text>
</comment>
<evidence type="ECO:0000256" key="1">
    <source>
        <dbReference type="ARBA" id="ARBA00006291"/>
    </source>
</evidence>
<dbReference type="EMBL" id="JAPNOA010000016">
    <property type="protein sequence ID" value="MCY0964226.1"/>
    <property type="molecule type" value="Genomic_DNA"/>
</dbReference>
<dbReference type="Pfam" id="PF05209">
    <property type="entry name" value="MinC_N"/>
    <property type="match status" value="1"/>
</dbReference>
<feature type="domain" description="Septum formation inhibitor MinC N-terminal" evidence="8">
    <location>
        <begin position="6"/>
        <end position="76"/>
    </location>
</feature>
<dbReference type="AlphaFoldDB" id="A0A9X3EBQ2"/>